<dbReference type="GO" id="GO:0005886">
    <property type="term" value="C:plasma membrane"/>
    <property type="evidence" value="ECO:0007669"/>
    <property type="project" value="UniProtKB-SubCell"/>
</dbReference>
<organism evidence="7 8">
    <name type="scientific">Tropicimonas isoalkanivorans</name>
    <dbReference type="NCBI Taxonomy" id="441112"/>
    <lineage>
        <taxon>Bacteria</taxon>
        <taxon>Pseudomonadati</taxon>
        <taxon>Pseudomonadota</taxon>
        <taxon>Alphaproteobacteria</taxon>
        <taxon>Rhodobacterales</taxon>
        <taxon>Roseobacteraceae</taxon>
        <taxon>Tropicimonas</taxon>
    </lineage>
</organism>
<dbReference type="Pfam" id="PF01810">
    <property type="entry name" value="LysE"/>
    <property type="match status" value="1"/>
</dbReference>
<evidence type="ECO:0000256" key="5">
    <source>
        <dbReference type="ARBA" id="ARBA00023136"/>
    </source>
</evidence>
<feature type="transmembrane region" description="Helical" evidence="6">
    <location>
        <begin position="152"/>
        <end position="174"/>
    </location>
</feature>
<dbReference type="PANTHER" id="PTHR30086:SF20">
    <property type="entry name" value="ARGININE EXPORTER PROTEIN ARGO-RELATED"/>
    <property type="match status" value="1"/>
</dbReference>
<gene>
    <name evidence="7" type="ORF">SAMN04488094_11766</name>
</gene>
<dbReference type="InterPro" id="IPR001123">
    <property type="entry name" value="LeuE-type"/>
</dbReference>
<evidence type="ECO:0000313" key="7">
    <source>
        <dbReference type="EMBL" id="SFD15303.1"/>
    </source>
</evidence>
<sequence>MIDPQTYYLFLLTSLVLVLSPGPDTVLILSRTIATGTVAGMMTLFGTQAGNVIHAILAGLGVSTLVLLFPLAFDVLKYAGAAYLVYLAVMAWRVPASLDLDTRLRSKGGGAMRYFYQGLVNNLVNPKMIPFFIALFPQFVHPEHGAVALQSFVLGATLAGMAIVWLGTVVVIVGRFRAVVTGSTTFLKLANRLAAVTFFGLACRLAVQER</sequence>
<keyword evidence="3 6" id="KW-0812">Transmembrane</keyword>
<feature type="transmembrane region" description="Helical" evidence="6">
    <location>
        <begin position="6"/>
        <end position="30"/>
    </location>
</feature>
<dbReference type="STRING" id="441112.SAMN04488094_11766"/>
<evidence type="ECO:0000313" key="8">
    <source>
        <dbReference type="Proteomes" id="UP000198728"/>
    </source>
</evidence>
<evidence type="ECO:0000256" key="3">
    <source>
        <dbReference type="ARBA" id="ARBA00022692"/>
    </source>
</evidence>
<keyword evidence="2" id="KW-1003">Cell membrane</keyword>
<keyword evidence="4 6" id="KW-1133">Transmembrane helix</keyword>
<dbReference type="PIRSF" id="PIRSF006324">
    <property type="entry name" value="LeuE"/>
    <property type="match status" value="1"/>
</dbReference>
<dbReference type="GO" id="GO:0015171">
    <property type="term" value="F:amino acid transmembrane transporter activity"/>
    <property type="evidence" value="ECO:0007669"/>
    <property type="project" value="TreeGrafter"/>
</dbReference>
<proteinExistence type="predicted"/>
<dbReference type="OrthoDB" id="9804822at2"/>
<evidence type="ECO:0000256" key="2">
    <source>
        <dbReference type="ARBA" id="ARBA00022475"/>
    </source>
</evidence>
<evidence type="ECO:0000256" key="1">
    <source>
        <dbReference type="ARBA" id="ARBA00004651"/>
    </source>
</evidence>
<keyword evidence="8" id="KW-1185">Reference proteome</keyword>
<feature type="transmembrane region" description="Helical" evidence="6">
    <location>
        <begin position="51"/>
        <end position="72"/>
    </location>
</feature>
<keyword evidence="5 6" id="KW-0472">Membrane</keyword>
<dbReference type="RefSeq" id="WP_093362624.1">
    <property type="nucleotide sequence ID" value="NZ_FOLG01000017.1"/>
</dbReference>
<name>A0A1I1Q7U4_9RHOB</name>
<dbReference type="Proteomes" id="UP000198728">
    <property type="component" value="Unassembled WGS sequence"/>
</dbReference>
<protein>
    <submittedName>
        <fullName evidence="7">Threonine/homoserine/homoserine lactone efflux protein</fullName>
    </submittedName>
</protein>
<reference evidence="7 8" key="1">
    <citation type="submission" date="2016-10" db="EMBL/GenBank/DDBJ databases">
        <authorList>
            <person name="de Groot N.N."/>
        </authorList>
    </citation>
    <scope>NUCLEOTIDE SEQUENCE [LARGE SCALE GENOMIC DNA]</scope>
    <source>
        <strain evidence="7 8">DSM 19548</strain>
    </source>
</reference>
<comment type="subcellular location">
    <subcellularLocation>
        <location evidence="1">Cell membrane</location>
        <topology evidence="1">Multi-pass membrane protein</topology>
    </subcellularLocation>
</comment>
<feature type="transmembrane region" description="Helical" evidence="6">
    <location>
        <begin position="119"/>
        <end position="140"/>
    </location>
</feature>
<accession>A0A1I1Q7U4</accession>
<evidence type="ECO:0000256" key="6">
    <source>
        <dbReference type="SAM" id="Phobius"/>
    </source>
</evidence>
<evidence type="ECO:0000256" key="4">
    <source>
        <dbReference type="ARBA" id="ARBA00022989"/>
    </source>
</evidence>
<feature type="transmembrane region" description="Helical" evidence="6">
    <location>
        <begin position="78"/>
        <end position="98"/>
    </location>
</feature>
<dbReference type="PANTHER" id="PTHR30086">
    <property type="entry name" value="ARGININE EXPORTER PROTEIN ARGO"/>
    <property type="match status" value="1"/>
</dbReference>
<dbReference type="AlphaFoldDB" id="A0A1I1Q7U4"/>
<dbReference type="EMBL" id="FOLG01000017">
    <property type="protein sequence ID" value="SFD15303.1"/>
    <property type="molecule type" value="Genomic_DNA"/>
</dbReference>